<dbReference type="InterPro" id="IPR007110">
    <property type="entry name" value="Ig-like_dom"/>
</dbReference>
<keyword evidence="8" id="KW-0393">Immunoglobulin domain</keyword>
<dbReference type="Proteomes" id="UP000265000">
    <property type="component" value="Unplaced"/>
</dbReference>
<evidence type="ECO:0000256" key="7">
    <source>
        <dbReference type="ARBA" id="ARBA00023180"/>
    </source>
</evidence>
<evidence type="ECO:0000313" key="10">
    <source>
        <dbReference type="Ensembl" id="ENSFHEP00000013137.1"/>
    </source>
</evidence>
<evidence type="ECO:0000256" key="2">
    <source>
        <dbReference type="ARBA" id="ARBA00022692"/>
    </source>
</evidence>
<dbReference type="GO" id="GO:0034113">
    <property type="term" value="P:heterotypic cell-cell adhesion"/>
    <property type="evidence" value="ECO:0007669"/>
    <property type="project" value="TreeGrafter"/>
</dbReference>
<dbReference type="GO" id="GO:0043025">
    <property type="term" value="C:neuronal cell body"/>
    <property type="evidence" value="ECO:0007669"/>
    <property type="project" value="TreeGrafter"/>
</dbReference>
<dbReference type="InterPro" id="IPR013783">
    <property type="entry name" value="Ig-like_fold"/>
</dbReference>
<dbReference type="InterPro" id="IPR047164">
    <property type="entry name" value="OX2G-like"/>
</dbReference>
<dbReference type="GeneTree" id="ENSGT00530000063970"/>
<evidence type="ECO:0000256" key="6">
    <source>
        <dbReference type="ARBA" id="ARBA00023157"/>
    </source>
</evidence>
<dbReference type="InterPro" id="IPR036179">
    <property type="entry name" value="Ig-like_dom_sf"/>
</dbReference>
<dbReference type="GO" id="GO:0030424">
    <property type="term" value="C:axon"/>
    <property type="evidence" value="ECO:0007669"/>
    <property type="project" value="TreeGrafter"/>
</dbReference>
<keyword evidence="7" id="KW-0325">Glycoprotein</keyword>
<keyword evidence="6" id="KW-1015">Disulfide bond</keyword>
<dbReference type="SUPFAM" id="SSF48726">
    <property type="entry name" value="Immunoglobulin"/>
    <property type="match status" value="2"/>
</dbReference>
<feature type="domain" description="Ig-like" evidence="9">
    <location>
        <begin position="1"/>
        <end position="102"/>
    </location>
</feature>
<dbReference type="InterPro" id="IPR013106">
    <property type="entry name" value="Ig_V-set"/>
</dbReference>
<organism evidence="10 11">
    <name type="scientific">Fundulus heteroclitus</name>
    <name type="common">Killifish</name>
    <name type="synonym">Mummichog</name>
    <dbReference type="NCBI Taxonomy" id="8078"/>
    <lineage>
        <taxon>Eukaryota</taxon>
        <taxon>Metazoa</taxon>
        <taxon>Chordata</taxon>
        <taxon>Craniata</taxon>
        <taxon>Vertebrata</taxon>
        <taxon>Euteleostomi</taxon>
        <taxon>Actinopterygii</taxon>
        <taxon>Neopterygii</taxon>
        <taxon>Teleostei</taxon>
        <taxon>Neoteleostei</taxon>
        <taxon>Acanthomorphata</taxon>
        <taxon>Ovalentaria</taxon>
        <taxon>Atherinomorphae</taxon>
        <taxon>Cyprinodontiformes</taxon>
        <taxon>Fundulidae</taxon>
        <taxon>Fundulus</taxon>
    </lineage>
</organism>
<evidence type="ECO:0000256" key="3">
    <source>
        <dbReference type="ARBA" id="ARBA00022729"/>
    </source>
</evidence>
<dbReference type="SMART" id="SM00409">
    <property type="entry name" value="IG"/>
    <property type="match status" value="1"/>
</dbReference>
<dbReference type="GO" id="GO:0016020">
    <property type="term" value="C:membrane"/>
    <property type="evidence" value="ECO:0007669"/>
    <property type="project" value="UniProtKB-SubCell"/>
</dbReference>
<dbReference type="GO" id="GO:0150079">
    <property type="term" value="P:negative regulation of neuroinflammatory response"/>
    <property type="evidence" value="ECO:0007669"/>
    <property type="project" value="TreeGrafter"/>
</dbReference>
<dbReference type="STRING" id="8078.ENSFHEP00000013137"/>
<keyword evidence="5" id="KW-0472">Membrane</keyword>
<dbReference type="PANTHER" id="PTHR46841:SF7">
    <property type="entry name" value="IG-LIKE DOMAIN-CONTAINING PROTEIN"/>
    <property type="match status" value="1"/>
</dbReference>
<keyword evidence="3" id="KW-0732">Signal</keyword>
<dbReference type="InterPro" id="IPR003599">
    <property type="entry name" value="Ig_sub"/>
</dbReference>
<accession>A0A3Q2PKY8</accession>
<dbReference type="GO" id="GO:0098632">
    <property type="term" value="F:cell-cell adhesion mediator activity"/>
    <property type="evidence" value="ECO:0007669"/>
    <property type="project" value="InterPro"/>
</dbReference>
<reference evidence="10" key="1">
    <citation type="submission" date="2025-08" db="UniProtKB">
        <authorList>
            <consortium name="Ensembl"/>
        </authorList>
    </citation>
    <scope>IDENTIFICATION</scope>
</reference>
<evidence type="ECO:0000256" key="5">
    <source>
        <dbReference type="ARBA" id="ARBA00023136"/>
    </source>
</evidence>
<evidence type="ECO:0000259" key="9">
    <source>
        <dbReference type="PROSITE" id="PS50835"/>
    </source>
</evidence>
<dbReference type="AlphaFoldDB" id="A0A3Q2PKY8"/>
<comment type="subcellular location">
    <subcellularLocation>
        <location evidence="1">Membrane</location>
        <topology evidence="1">Single-pass membrane protein</topology>
    </subcellularLocation>
</comment>
<evidence type="ECO:0000256" key="8">
    <source>
        <dbReference type="ARBA" id="ARBA00023319"/>
    </source>
</evidence>
<keyword evidence="2" id="KW-0812">Transmembrane</keyword>
<proteinExistence type="predicted"/>
<keyword evidence="11" id="KW-1185">Reference proteome</keyword>
<dbReference type="PANTHER" id="PTHR46841">
    <property type="entry name" value="OX-2 MEMBRANE GLYCOPROTEIN"/>
    <property type="match status" value="1"/>
</dbReference>
<dbReference type="PROSITE" id="PS50835">
    <property type="entry name" value="IG_LIKE"/>
    <property type="match status" value="1"/>
</dbReference>
<evidence type="ECO:0000256" key="1">
    <source>
        <dbReference type="ARBA" id="ARBA00004167"/>
    </source>
</evidence>
<name>A0A3Q2PKY8_FUNHE</name>
<reference evidence="10" key="2">
    <citation type="submission" date="2025-09" db="UniProtKB">
        <authorList>
            <consortium name="Ensembl"/>
        </authorList>
    </citation>
    <scope>IDENTIFICATION</scope>
</reference>
<dbReference type="Pfam" id="PF07686">
    <property type="entry name" value="V-set"/>
    <property type="match status" value="1"/>
</dbReference>
<keyword evidence="4" id="KW-1133">Transmembrane helix</keyword>
<evidence type="ECO:0000256" key="4">
    <source>
        <dbReference type="ARBA" id="ARBA00022989"/>
    </source>
</evidence>
<dbReference type="GO" id="GO:0009986">
    <property type="term" value="C:cell surface"/>
    <property type="evidence" value="ECO:0007669"/>
    <property type="project" value="TreeGrafter"/>
</dbReference>
<dbReference type="Gene3D" id="2.60.40.10">
    <property type="entry name" value="Immunoglobulins"/>
    <property type="match status" value="2"/>
</dbReference>
<protein>
    <recommendedName>
        <fullName evidence="9">Ig-like domain-containing protein</fullName>
    </recommendedName>
</protein>
<evidence type="ECO:0000313" key="11">
    <source>
        <dbReference type="Proteomes" id="UP000265000"/>
    </source>
</evidence>
<sequence>SSSKVSTGGQLAVIETEETVWAAVRDQASLSCKLTGNREVLQVTWQKVLSDGEINLATYTKKFGSRVSAGLKEKMDFQYKDLQSCSMVIRKVTEQDEGCYRCLFNTYPLGALIGRTCLRLSELHGPVLDVSRSSSPAGSVVSCSATGRPAPTVTLTAPQQNLSLSLYNTTRVSNSNGTVTVTTTALLSASSSTQVGCSVSVLSAAPREKPKSLNGVSESLDLCLIDLVRKKQSPSDDAAVFHTKPACGDSGEENSSLTERSDLHIFVSVLFL</sequence>
<dbReference type="Ensembl" id="ENSFHET00000020615.1">
    <property type="protein sequence ID" value="ENSFHEP00000013137.1"/>
    <property type="gene ID" value="ENSFHEG00000000353.1"/>
</dbReference>